<gene>
    <name evidence="1" type="ORF">BpHYR1_031652</name>
</gene>
<protein>
    <submittedName>
        <fullName evidence="1">Subfamily C member 14</fullName>
    </submittedName>
</protein>
<dbReference type="Proteomes" id="UP000276133">
    <property type="component" value="Unassembled WGS sequence"/>
</dbReference>
<accession>A0A3M7QN34</accession>
<sequence>MTEFLITNSYRKHMVDSLPNVWMIDGLLVTSAERQEVSNFFEESARSSRPTRHKLPKYQFVPSDQKKKDIYGEWSTKLMSKFAVNETKNIETDMRRLEFIAEWFEEIIKVDCSYVAKKHNIRLESCFLSKNFLRNLIDFRKSHTEMCNMVLVLLVASLQFRIPNEFLGETLNYTNLNKINNPVEDTIKLFELPRISRIYISNLLLSAIKIDRDQKIFLMILNLRKKSND</sequence>
<dbReference type="OrthoDB" id="5954088at2759"/>
<comment type="caution">
    <text evidence="1">The sequence shown here is derived from an EMBL/GenBank/DDBJ whole genome shotgun (WGS) entry which is preliminary data.</text>
</comment>
<dbReference type="AlphaFoldDB" id="A0A3M7QN34"/>
<evidence type="ECO:0000313" key="1">
    <source>
        <dbReference type="EMBL" id="RNA12826.1"/>
    </source>
</evidence>
<name>A0A3M7QN34_BRAPC</name>
<organism evidence="1 2">
    <name type="scientific">Brachionus plicatilis</name>
    <name type="common">Marine rotifer</name>
    <name type="synonym">Brachionus muelleri</name>
    <dbReference type="NCBI Taxonomy" id="10195"/>
    <lineage>
        <taxon>Eukaryota</taxon>
        <taxon>Metazoa</taxon>
        <taxon>Spiralia</taxon>
        <taxon>Gnathifera</taxon>
        <taxon>Rotifera</taxon>
        <taxon>Eurotatoria</taxon>
        <taxon>Monogononta</taxon>
        <taxon>Pseudotrocha</taxon>
        <taxon>Ploima</taxon>
        <taxon>Brachionidae</taxon>
        <taxon>Brachionus</taxon>
    </lineage>
</organism>
<dbReference type="EMBL" id="REGN01005597">
    <property type="protein sequence ID" value="RNA12826.1"/>
    <property type="molecule type" value="Genomic_DNA"/>
</dbReference>
<keyword evidence="2" id="KW-1185">Reference proteome</keyword>
<proteinExistence type="predicted"/>
<dbReference type="STRING" id="10195.A0A3M7QN34"/>
<evidence type="ECO:0000313" key="2">
    <source>
        <dbReference type="Proteomes" id="UP000276133"/>
    </source>
</evidence>
<reference evidence="1 2" key="1">
    <citation type="journal article" date="2018" name="Sci. Rep.">
        <title>Genomic signatures of local adaptation to the degree of environmental predictability in rotifers.</title>
        <authorList>
            <person name="Franch-Gras L."/>
            <person name="Hahn C."/>
            <person name="Garcia-Roger E.M."/>
            <person name="Carmona M.J."/>
            <person name="Serra M."/>
            <person name="Gomez A."/>
        </authorList>
    </citation>
    <scope>NUCLEOTIDE SEQUENCE [LARGE SCALE GENOMIC DNA]</scope>
    <source>
        <strain evidence="1">HYR1</strain>
    </source>
</reference>